<dbReference type="InterPro" id="IPR001347">
    <property type="entry name" value="SIS_dom"/>
</dbReference>
<feature type="domain" description="SIS" evidence="5">
    <location>
        <begin position="192"/>
        <end position="315"/>
    </location>
</feature>
<name>A0A1Z4J975_LEPBY</name>
<dbReference type="EC" id="2.6.1.16" evidence="2"/>
<evidence type="ECO:0000256" key="3">
    <source>
        <dbReference type="ARBA" id="ARBA00016090"/>
    </source>
</evidence>
<comment type="catalytic activity">
    <reaction evidence="1">
        <text>D-fructose 6-phosphate + L-glutamine = D-glucosamine 6-phosphate + L-glutamate</text>
        <dbReference type="Rhea" id="RHEA:13237"/>
        <dbReference type="ChEBI" id="CHEBI:29985"/>
        <dbReference type="ChEBI" id="CHEBI:58359"/>
        <dbReference type="ChEBI" id="CHEBI:58725"/>
        <dbReference type="ChEBI" id="CHEBI:61527"/>
        <dbReference type="EC" id="2.6.1.16"/>
    </reaction>
</comment>
<dbReference type="Proteomes" id="UP000217895">
    <property type="component" value="Chromosome"/>
</dbReference>
<proteinExistence type="predicted"/>
<organism evidence="6 7">
    <name type="scientific">Leptolyngbya boryana NIES-2135</name>
    <dbReference type="NCBI Taxonomy" id="1973484"/>
    <lineage>
        <taxon>Bacteria</taxon>
        <taxon>Bacillati</taxon>
        <taxon>Cyanobacteriota</taxon>
        <taxon>Cyanophyceae</taxon>
        <taxon>Leptolyngbyales</taxon>
        <taxon>Leptolyngbyaceae</taxon>
        <taxon>Leptolyngbya group</taxon>
        <taxon>Leptolyngbya</taxon>
    </lineage>
</organism>
<keyword evidence="6" id="KW-0808">Transferase</keyword>
<dbReference type="PANTHER" id="PTHR10937">
    <property type="entry name" value="GLUCOSAMINE--FRUCTOSE-6-PHOSPHATE AMINOTRANSFERASE, ISOMERIZING"/>
    <property type="match status" value="1"/>
</dbReference>
<dbReference type="AlphaFoldDB" id="A0A1Z4J975"/>
<evidence type="ECO:0000259" key="5">
    <source>
        <dbReference type="PROSITE" id="PS51464"/>
    </source>
</evidence>
<dbReference type="InterPro" id="IPR035490">
    <property type="entry name" value="GlmS/FrlB_SIS"/>
</dbReference>
<dbReference type="CDD" id="cd05008">
    <property type="entry name" value="SIS_GlmS_GlmD_1"/>
    <property type="match status" value="1"/>
</dbReference>
<evidence type="ECO:0000256" key="2">
    <source>
        <dbReference type="ARBA" id="ARBA00012916"/>
    </source>
</evidence>
<dbReference type="GO" id="GO:0097367">
    <property type="term" value="F:carbohydrate derivative binding"/>
    <property type="evidence" value="ECO:0007669"/>
    <property type="project" value="InterPro"/>
</dbReference>
<reference evidence="6 7" key="1">
    <citation type="submission" date="2017-06" db="EMBL/GenBank/DDBJ databases">
        <title>Genome sequencing of cyanobaciteial culture collection at National Institute for Environmental Studies (NIES).</title>
        <authorList>
            <person name="Hirose Y."/>
            <person name="Shimura Y."/>
            <person name="Fujisawa T."/>
            <person name="Nakamura Y."/>
            <person name="Kawachi M."/>
        </authorList>
    </citation>
    <scope>NUCLEOTIDE SEQUENCE [LARGE SCALE GENOMIC DNA]</scope>
    <source>
        <strain evidence="6 7">NIES-2135</strain>
    </source>
</reference>
<dbReference type="SUPFAM" id="SSF53697">
    <property type="entry name" value="SIS domain"/>
    <property type="match status" value="1"/>
</dbReference>
<evidence type="ECO:0000313" key="7">
    <source>
        <dbReference type="Proteomes" id="UP000217895"/>
    </source>
</evidence>
<accession>A0A1Z4J975</accession>
<sequence length="324" mass="35633">MNVPHFMLKEIHQQPDVIRHQLDRTISIGIPDRINILACGTSLNAGLIGQFLFEQIAQIPTQVRSSSESLSAPLLETPNTITIAITQSGETADTIAALQQVQSKRVAITNGIDSTITRFADHTIYTNAGEEKSVAATKTFTSQIVLFYKLAFQIAHENQKLSDREFASHLESLKQIPQQMEKLLNENTIVELAQTLKETRDLIILGSGINTAIAVEGALKLKEATYTHAEGYAAGEFLHGPIALLDAEIPTLAIVTEDDSRIQKTIDRIRAHGNHVIEITAKSVPELFSPFLAVVALQLLAYHLATLRGIDVDRPRNIAKYLTT</sequence>
<gene>
    <name evidence="6" type="ORF">NIES2135_01240</name>
</gene>
<dbReference type="Pfam" id="PF01380">
    <property type="entry name" value="SIS"/>
    <property type="match status" value="2"/>
</dbReference>
<keyword evidence="4" id="KW-0677">Repeat</keyword>
<dbReference type="PROSITE" id="PS51464">
    <property type="entry name" value="SIS"/>
    <property type="match status" value="2"/>
</dbReference>
<dbReference type="InterPro" id="IPR035466">
    <property type="entry name" value="GlmS/AgaS_SIS"/>
</dbReference>
<keyword evidence="7" id="KW-1185">Reference proteome</keyword>
<dbReference type="PANTHER" id="PTHR10937:SF0">
    <property type="entry name" value="GLUTAMINE--FRUCTOSE-6-PHOSPHATE TRANSAMINASE (ISOMERIZING)"/>
    <property type="match status" value="1"/>
</dbReference>
<dbReference type="GO" id="GO:0006487">
    <property type="term" value="P:protein N-linked glycosylation"/>
    <property type="evidence" value="ECO:0007669"/>
    <property type="project" value="TreeGrafter"/>
</dbReference>
<protein>
    <recommendedName>
        <fullName evidence="3">Glutamine--fructose-6-phosphate aminotransferase [isomerizing]</fullName>
        <ecNumber evidence="2">2.6.1.16</ecNumber>
    </recommendedName>
</protein>
<dbReference type="InterPro" id="IPR046348">
    <property type="entry name" value="SIS_dom_sf"/>
</dbReference>
<dbReference type="Gene3D" id="3.40.50.10490">
    <property type="entry name" value="Glucose-6-phosphate isomerase like protein, domain 1"/>
    <property type="match status" value="2"/>
</dbReference>
<dbReference type="EMBL" id="AP018203">
    <property type="protein sequence ID" value="BAY53322.1"/>
    <property type="molecule type" value="Genomic_DNA"/>
</dbReference>
<keyword evidence="6" id="KW-0032">Aminotransferase</keyword>
<feature type="domain" description="SIS" evidence="5">
    <location>
        <begin position="22"/>
        <end position="160"/>
    </location>
</feature>
<dbReference type="GO" id="GO:0004360">
    <property type="term" value="F:glutamine-fructose-6-phosphate transaminase (isomerizing) activity"/>
    <property type="evidence" value="ECO:0007669"/>
    <property type="project" value="UniProtKB-EC"/>
</dbReference>
<evidence type="ECO:0000256" key="4">
    <source>
        <dbReference type="ARBA" id="ARBA00022737"/>
    </source>
</evidence>
<dbReference type="GO" id="GO:0006002">
    <property type="term" value="P:fructose 6-phosphate metabolic process"/>
    <property type="evidence" value="ECO:0007669"/>
    <property type="project" value="TreeGrafter"/>
</dbReference>
<dbReference type="CDD" id="cd05009">
    <property type="entry name" value="SIS_GlmS_GlmD_2"/>
    <property type="match status" value="1"/>
</dbReference>
<dbReference type="GO" id="GO:0006047">
    <property type="term" value="P:UDP-N-acetylglucosamine metabolic process"/>
    <property type="evidence" value="ECO:0007669"/>
    <property type="project" value="TreeGrafter"/>
</dbReference>
<evidence type="ECO:0000313" key="6">
    <source>
        <dbReference type="EMBL" id="BAY53322.1"/>
    </source>
</evidence>
<evidence type="ECO:0000256" key="1">
    <source>
        <dbReference type="ARBA" id="ARBA00001031"/>
    </source>
</evidence>